<evidence type="ECO:0000256" key="1">
    <source>
        <dbReference type="SAM" id="SignalP"/>
    </source>
</evidence>
<reference evidence="2" key="1">
    <citation type="submission" date="2023-03" db="EMBL/GenBank/DDBJ databases">
        <title>Emydomyces testavorans Genome Sequence.</title>
        <authorList>
            <person name="Hoyer L."/>
        </authorList>
    </citation>
    <scope>NUCLEOTIDE SEQUENCE</scope>
    <source>
        <strain evidence="2">16-2883</strain>
    </source>
</reference>
<dbReference type="Proteomes" id="UP001219355">
    <property type="component" value="Chromosome 3"/>
</dbReference>
<sequence length="93" mass="10126">MAINAEIKLDLTAVNVMELAWVLAFIILFFPLSQAGAQVLYGGCCQCRCCPSAASQPPPAEVQDCIIPIKEPKHVDPPNTPKREPDAYRVCKA</sequence>
<proteinExistence type="predicted"/>
<evidence type="ECO:0000313" key="2">
    <source>
        <dbReference type="EMBL" id="WEW59187.1"/>
    </source>
</evidence>
<evidence type="ECO:0000313" key="3">
    <source>
        <dbReference type="Proteomes" id="UP001219355"/>
    </source>
</evidence>
<protein>
    <submittedName>
        <fullName evidence="2">Uncharacterized protein</fullName>
    </submittedName>
</protein>
<feature type="signal peptide" evidence="1">
    <location>
        <begin position="1"/>
        <end position="37"/>
    </location>
</feature>
<keyword evidence="3" id="KW-1185">Reference proteome</keyword>
<organism evidence="2 3">
    <name type="scientific">Emydomyces testavorans</name>
    <dbReference type="NCBI Taxonomy" id="2070801"/>
    <lineage>
        <taxon>Eukaryota</taxon>
        <taxon>Fungi</taxon>
        <taxon>Dikarya</taxon>
        <taxon>Ascomycota</taxon>
        <taxon>Pezizomycotina</taxon>
        <taxon>Eurotiomycetes</taxon>
        <taxon>Eurotiomycetidae</taxon>
        <taxon>Onygenales</taxon>
        <taxon>Nannizziopsiaceae</taxon>
        <taxon>Emydomyces</taxon>
    </lineage>
</organism>
<dbReference type="AlphaFoldDB" id="A0AAF0IJT0"/>
<feature type="chain" id="PRO_5042263882" evidence="1">
    <location>
        <begin position="38"/>
        <end position="93"/>
    </location>
</feature>
<name>A0AAF0IJT0_9EURO</name>
<accession>A0AAF0IJT0</accession>
<keyword evidence="1" id="KW-0732">Signal</keyword>
<gene>
    <name evidence="2" type="ORF">PRK78_004656</name>
</gene>
<dbReference type="EMBL" id="CP120629">
    <property type="protein sequence ID" value="WEW59187.1"/>
    <property type="molecule type" value="Genomic_DNA"/>
</dbReference>